<name>A0A8E0RXR1_9TREM</name>
<protein>
    <submittedName>
        <fullName evidence="2">Uncharacterized protein</fullName>
    </submittedName>
</protein>
<dbReference type="Proteomes" id="UP000728185">
    <property type="component" value="Unassembled WGS sequence"/>
</dbReference>
<proteinExistence type="predicted"/>
<reference evidence="2" key="1">
    <citation type="submission" date="2019-05" db="EMBL/GenBank/DDBJ databases">
        <title>Annotation for the trematode Fasciolopsis buski.</title>
        <authorList>
            <person name="Choi Y.-J."/>
        </authorList>
    </citation>
    <scope>NUCLEOTIDE SEQUENCE</scope>
    <source>
        <strain evidence="2">HT</strain>
        <tissue evidence="2">Whole worm</tissue>
    </source>
</reference>
<evidence type="ECO:0000313" key="2">
    <source>
        <dbReference type="EMBL" id="KAA0190657.1"/>
    </source>
</evidence>
<organism evidence="2 3">
    <name type="scientific">Fasciolopsis buskii</name>
    <dbReference type="NCBI Taxonomy" id="27845"/>
    <lineage>
        <taxon>Eukaryota</taxon>
        <taxon>Metazoa</taxon>
        <taxon>Spiralia</taxon>
        <taxon>Lophotrochozoa</taxon>
        <taxon>Platyhelminthes</taxon>
        <taxon>Trematoda</taxon>
        <taxon>Digenea</taxon>
        <taxon>Plagiorchiida</taxon>
        <taxon>Echinostomata</taxon>
        <taxon>Echinostomatoidea</taxon>
        <taxon>Fasciolidae</taxon>
        <taxon>Fasciolopsis</taxon>
    </lineage>
</organism>
<feature type="region of interest" description="Disordered" evidence="1">
    <location>
        <begin position="155"/>
        <end position="191"/>
    </location>
</feature>
<gene>
    <name evidence="2" type="ORF">FBUS_01486</name>
</gene>
<sequence length="557" mass="63031">MSDKKSFVLLYLKSFSVNLSDDVNEAKLLDYMNRDLRRKSIVDRMGQVTLTLTDDAIVLSKPLWWSTKSGQRLPYTQLREAYVFGKDNKRIAIDILSLETKQRRVLLFKTRNLDERETLIELLTQRKMAREMYEKDNIHQVEYANWTSTYADDASYHPSGNQSPVSVSSEQSAVSESPLFTKPRAQSLPRQSIDQPMKTTYPEEAPAEAMRIFPPNRTPIVSQTAHDNSYQSERANMDPGRWTVEPWRGADDWRQQRILPCCPAYCNHNGQPSQQHTNINIVFHGQPGPGTMSTEPGGNPSQMNAYTFQSPADPATIVPSEVQIQPAVDPRLNPLSQKAPSQWDYTENISGNNVRLMQSQTSSVSPSPRSIDYNYGVKQYPAAKNRIPCSSGSIYRAVSQPDLTIKLNGKEVDPSVRWDASSRVNHGTYTNAYNLISVPQGSKNKENAYHTTLITKAGGSNPEIKDWRCNSSMSTEHHTRDEFIRERIIRSTSSAKPQYSHEVKIVRPPSMRNLTEAHHGWVTHTKYFEVRSNSLAKLTENGSRYVTISTPKVTGDS</sequence>
<keyword evidence="3" id="KW-1185">Reference proteome</keyword>
<evidence type="ECO:0000313" key="3">
    <source>
        <dbReference type="Proteomes" id="UP000728185"/>
    </source>
</evidence>
<comment type="caution">
    <text evidence="2">The sequence shown here is derived from an EMBL/GenBank/DDBJ whole genome shotgun (WGS) entry which is preliminary data.</text>
</comment>
<dbReference type="AlphaFoldDB" id="A0A8E0RXR1"/>
<evidence type="ECO:0000256" key="1">
    <source>
        <dbReference type="SAM" id="MobiDB-lite"/>
    </source>
</evidence>
<dbReference type="EMBL" id="LUCM01006860">
    <property type="protein sequence ID" value="KAA0190657.1"/>
    <property type="molecule type" value="Genomic_DNA"/>
</dbReference>
<dbReference type="OrthoDB" id="6270717at2759"/>
<feature type="compositionally biased region" description="Low complexity" evidence="1">
    <location>
        <begin position="162"/>
        <end position="178"/>
    </location>
</feature>
<accession>A0A8E0RXR1</accession>